<reference evidence="2 3" key="1">
    <citation type="submission" date="2019-10" db="EMBL/GenBank/DDBJ databases">
        <authorList>
            <person name="Wang R."/>
        </authorList>
    </citation>
    <scope>NUCLEOTIDE SEQUENCE [LARGE SCALE GENOMIC DNA]</scope>
    <source>
        <strain evidence="2 3">ATCC 19377</strain>
    </source>
</reference>
<feature type="transmembrane region" description="Helical" evidence="1">
    <location>
        <begin position="557"/>
        <end position="585"/>
    </location>
</feature>
<dbReference type="KEGG" id="atx:GCD22_02567"/>
<feature type="transmembrane region" description="Helical" evidence="1">
    <location>
        <begin position="471"/>
        <end position="495"/>
    </location>
</feature>
<accession>A0A5P9XRV5</accession>
<dbReference type="EMBL" id="CP045571">
    <property type="protein sequence ID" value="QFX96751.1"/>
    <property type="molecule type" value="Genomic_DNA"/>
</dbReference>
<keyword evidence="1" id="KW-0472">Membrane</keyword>
<proteinExistence type="predicted"/>
<evidence type="ECO:0000256" key="1">
    <source>
        <dbReference type="SAM" id="Phobius"/>
    </source>
</evidence>
<sequence length="715" mass="80014">MANAFLSQAQEREVLHHLATSKSTLANTPLFLTLLCRYVKGAKTAPKNDYELLSLQIDGLAHRDPAYLRRIYGLDPAELLKGAQRIARLFAEESSLGLAPTIDQVETVLNKAEVPGGDIQRFVAAMVDAKIARADVANAALGDRRFAFAHRRYQEALFVRHLVAHPGYLSGYDLLTEPRWREYAVTLLQTQPDEALIEMFEAAVQILVEATDRQYRRDALIPLSDCCGYFEWTSESTQMLNLLQEGLARRVSIIPEMLSTHVEKFLKVRWETGDSFDRMMVVRVATLLPQATLSKYLEETFLVGSDKAQSEGFNHTTALVGEIPSAVKQAVLDRLADEILGAKDASALLRMEALVARLPRDLGAGYVYRRCVLLRKLTNLVSFTGLPTRLEAAIGVVTTLFTAQENKSHTATQDTKFALLLLNSITLYVFALLFMVVPSNHSSNEMLRALQEMSVVSPTKLYTPIHSSNGIINTFFDLLLLVVPLLITIFPIVLFRFRTLGEPLNVGFFIRRMRRRISIFETAKMFAWMLLIMGILGATAYVFGIIVSFAANHALGLLISAPTMVVGIVAMALSIWGLLLIFALLSFRRKREMRRWFDMQFGKFPDNPLIALLSSQTWKQFQAGLSYLNESVHHEATLRRVVDDQIRSISAALQHIQRGGYLRESKLALADIRPNALDLVDCINLVEDIRDSVHARQPLEGEISDVVGQHEASGV</sequence>
<evidence type="ECO:0000313" key="2">
    <source>
        <dbReference type="EMBL" id="QFX96751.1"/>
    </source>
</evidence>
<evidence type="ECO:0000313" key="3">
    <source>
        <dbReference type="Proteomes" id="UP000363590"/>
    </source>
</evidence>
<keyword evidence="1" id="KW-0812">Transmembrane</keyword>
<feature type="transmembrane region" description="Helical" evidence="1">
    <location>
        <begin position="525"/>
        <end position="551"/>
    </location>
</feature>
<dbReference type="AlphaFoldDB" id="A0A5P9XRV5"/>
<dbReference type="Proteomes" id="UP000363590">
    <property type="component" value="Chromosome"/>
</dbReference>
<protein>
    <submittedName>
        <fullName evidence="2">Uncharacterized protein</fullName>
    </submittedName>
</protein>
<keyword evidence="1" id="KW-1133">Transmembrane helix</keyword>
<organism evidence="2 3">
    <name type="scientific">Acidithiobacillus thiooxidans ATCC 19377</name>
    <dbReference type="NCBI Taxonomy" id="637390"/>
    <lineage>
        <taxon>Bacteria</taxon>
        <taxon>Pseudomonadati</taxon>
        <taxon>Pseudomonadota</taxon>
        <taxon>Acidithiobacillia</taxon>
        <taxon>Acidithiobacillales</taxon>
        <taxon>Acidithiobacillaceae</taxon>
        <taxon>Acidithiobacillus</taxon>
    </lineage>
</organism>
<gene>
    <name evidence="2" type="ORF">GCD22_02567</name>
</gene>
<name>A0A5P9XRV5_ACITH</name>
<feature type="transmembrane region" description="Helical" evidence="1">
    <location>
        <begin position="417"/>
        <end position="437"/>
    </location>
</feature>